<dbReference type="InterPro" id="IPR036047">
    <property type="entry name" value="F-box-like_dom_sf"/>
</dbReference>
<dbReference type="OrthoDB" id="550575at2759"/>
<sequence length="498" mass="57157">MPSPSLPPELLLLIFGYLKDTGDIRELLSCARVNKNWHYTVTHFFIWNTARFKKIKTFFAFLDVLRRITWTRKQRALANWSKLITGLLEKKKIKLKRIDITSRTPTQPTTATHWHSTYPYGFSVETLDLSLLEHKNGVTDRMLIELFNQTPNLVKVDLYNCYTLTDKAIDALTIRCRHLKELRLFGCTGVTERSVIFLQQKCPSLTKVDIGMCHHINLYTLDKEWASLRHLDISFRYDFKERQILDIVKRVPNLEYLNLFRCSLADGLLNSLLPLLPRLRFLNIGQSTYSLSDEVARAIAMHVPNLRQLSIQNLEITSKGILVIAQKCQNLTAIDMSRCTKITDIGIKYLVRYAKNINDINLLGCTQLTDIAFASLGELGEKLDRVVAHFCELTDVGLISFVSRCFNLKCLNLEYCKYLTSVSLGRLPEFCKSLEVLDISGSCIDDEAARKILSGLPSLNMLVMKNCEHLSDLFKDEFVGDKRLQICNNVPGMDQYRL</sequence>
<organism evidence="3 4">
    <name type="scientific">Ambispora leptoticha</name>
    <dbReference type="NCBI Taxonomy" id="144679"/>
    <lineage>
        <taxon>Eukaryota</taxon>
        <taxon>Fungi</taxon>
        <taxon>Fungi incertae sedis</taxon>
        <taxon>Mucoromycota</taxon>
        <taxon>Glomeromycotina</taxon>
        <taxon>Glomeromycetes</taxon>
        <taxon>Archaeosporales</taxon>
        <taxon>Ambisporaceae</taxon>
        <taxon>Ambispora</taxon>
    </lineage>
</organism>
<name>A0A9N9FY06_9GLOM</name>
<dbReference type="PANTHER" id="PTHR13318:SF190">
    <property type="entry name" value="PARTNER OF PAIRED, ISOFORM B"/>
    <property type="match status" value="1"/>
</dbReference>
<dbReference type="PANTHER" id="PTHR13318">
    <property type="entry name" value="PARTNER OF PAIRED, ISOFORM B-RELATED"/>
    <property type="match status" value="1"/>
</dbReference>
<feature type="domain" description="F-box" evidence="1">
    <location>
        <begin position="5"/>
        <end position="49"/>
    </location>
</feature>
<dbReference type="Gene3D" id="1.20.1280.50">
    <property type="match status" value="1"/>
</dbReference>
<dbReference type="InterPro" id="IPR057207">
    <property type="entry name" value="FBXL15_LRR"/>
</dbReference>
<proteinExistence type="predicted"/>
<dbReference type="SUPFAM" id="SSF52047">
    <property type="entry name" value="RNI-like"/>
    <property type="match status" value="1"/>
</dbReference>
<protein>
    <submittedName>
        <fullName evidence="3">4651_t:CDS:1</fullName>
    </submittedName>
</protein>
<dbReference type="InterPro" id="IPR006553">
    <property type="entry name" value="Leu-rich_rpt_Cys-con_subtyp"/>
</dbReference>
<dbReference type="InterPro" id="IPR001810">
    <property type="entry name" value="F-box_dom"/>
</dbReference>
<comment type="caution">
    <text evidence="3">The sequence shown here is derived from an EMBL/GenBank/DDBJ whole genome shotgun (WGS) entry which is preliminary data.</text>
</comment>
<dbReference type="Pfam" id="PF25372">
    <property type="entry name" value="DUF7885"/>
    <property type="match status" value="1"/>
</dbReference>
<dbReference type="AlphaFoldDB" id="A0A9N9FY06"/>
<reference evidence="3" key="1">
    <citation type="submission" date="2021-06" db="EMBL/GenBank/DDBJ databases">
        <authorList>
            <person name="Kallberg Y."/>
            <person name="Tangrot J."/>
            <person name="Rosling A."/>
        </authorList>
    </citation>
    <scope>NUCLEOTIDE SEQUENCE</scope>
    <source>
        <strain evidence="3">FL130A</strain>
    </source>
</reference>
<evidence type="ECO:0000259" key="1">
    <source>
        <dbReference type="Pfam" id="PF12937"/>
    </source>
</evidence>
<evidence type="ECO:0000313" key="3">
    <source>
        <dbReference type="EMBL" id="CAG8565423.1"/>
    </source>
</evidence>
<dbReference type="SUPFAM" id="SSF81383">
    <property type="entry name" value="F-box domain"/>
    <property type="match status" value="1"/>
</dbReference>
<dbReference type="Pfam" id="PF12937">
    <property type="entry name" value="F-box-like"/>
    <property type="match status" value="1"/>
</dbReference>
<evidence type="ECO:0000313" key="4">
    <source>
        <dbReference type="Proteomes" id="UP000789508"/>
    </source>
</evidence>
<dbReference type="InterPro" id="IPR032675">
    <property type="entry name" value="LRR_dom_sf"/>
</dbReference>
<dbReference type="GO" id="GO:0019005">
    <property type="term" value="C:SCF ubiquitin ligase complex"/>
    <property type="evidence" value="ECO:0007669"/>
    <property type="project" value="TreeGrafter"/>
</dbReference>
<dbReference type="Proteomes" id="UP000789508">
    <property type="component" value="Unassembled WGS sequence"/>
</dbReference>
<keyword evidence="4" id="KW-1185">Reference proteome</keyword>
<dbReference type="GO" id="GO:0031146">
    <property type="term" value="P:SCF-dependent proteasomal ubiquitin-dependent protein catabolic process"/>
    <property type="evidence" value="ECO:0007669"/>
    <property type="project" value="TreeGrafter"/>
</dbReference>
<evidence type="ECO:0000259" key="2">
    <source>
        <dbReference type="Pfam" id="PF25372"/>
    </source>
</evidence>
<dbReference type="SMART" id="SM00367">
    <property type="entry name" value="LRR_CC"/>
    <property type="match status" value="9"/>
</dbReference>
<accession>A0A9N9FY06</accession>
<feature type="domain" description="F-box/LRR-repeat protein 15-like leucin rich repeat" evidence="2">
    <location>
        <begin position="316"/>
        <end position="472"/>
    </location>
</feature>
<dbReference type="Gene3D" id="3.80.10.10">
    <property type="entry name" value="Ribonuclease Inhibitor"/>
    <property type="match status" value="2"/>
</dbReference>
<dbReference type="EMBL" id="CAJVPS010002321">
    <property type="protein sequence ID" value="CAG8565423.1"/>
    <property type="molecule type" value="Genomic_DNA"/>
</dbReference>
<gene>
    <name evidence="3" type="ORF">ALEPTO_LOCUS6556</name>
</gene>